<dbReference type="Pfam" id="PF01885">
    <property type="entry name" value="PTS_2-RNA"/>
    <property type="match status" value="1"/>
</dbReference>
<evidence type="ECO:0000259" key="8">
    <source>
        <dbReference type="Pfam" id="PF15247"/>
    </source>
</evidence>
<comment type="caution">
    <text evidence="9">The sequence shown here is derived from an EMBL/GenBank/DDBJ whole genome shotgun (WGS) entry which is preliminary data.</text>
</comment>
<evidence type="ECO:0000313" key="9">
    <source>
        <dbReference type="EMBL" id="CAK0837496.1"/>
    </source>
</evidence>
<evidence type="ECO:0000256" key="5">
    <source>
        <dbReference type="ARBA" id="ARBA00023027"/>
    </source>
</evidence>
<protein>
    <recommendedName>
        <fullName evidence="3">2'-phosphotransferase</fullName>
        <ecNumber evidence="3">2.7.1.160</ecNumber>
    </recommendedName>
</protein>
<reference evidence="9" key="1">
    <citation type="submission" date="2023-10" db="EMBL/GenBank/DDBJ databases">
        <authorList>
            <person name="Chen Y."/>
            <person name="Shah S."/>
            <person name="Dougan E. K."/>
            <person name="Thang M."/>
            <person name="Chan C."/>
        </authorList>
    </citation>
    <scope>NUCLEOTIDE SEQUENCE [LARGE SCALE GENOMIC DNA]</scope>
</reference>
<feature type="region of interest" description="Disordered" evidence="7">
    <location>
        <begin position="291"/>
        <end position="311"/>
    </location>
</feature>
<keyword evidence="4" id="KW-0808">Transferase</keyword>
<proteinExistence type="inferred from homology"/>
<dbReference type="EMBL" id="CAUYUJ010014158">
    <property type="protein sequence ID" value="CAK0837496.1"/>
    <property type="molecule type" value="Genomic_DNA"/>
</dbReference>
<dbReference type="EC" id="2.7.1.160" evidence="3"/>
<accession>A0ABN9SY26</accession>
<keyword evidence="11" id="KW-1185">Reference proteome</keyword>
<gene>
    <name evidence="9" type="ORF">PCOR1329_LOCUS33676</name>
    <name evidence="10" type="ORF">PCOR1329_LOCUS53952</name>
</gene>
<evidence type="ECO:0000256" key="1">
    <source>
        <dbReference type="ARBA" id="ARBA00003343"/>
    </source>
</evidence>
<evidence type="ECO:0000256" key="6">
    <source>
        <dbReference type="ARBA" id="ARBA00047949"/>
    </source>
</evidence>
<comment type="similarity">
    <text evidence="2">Belongs to the KptA/TPT1 family.</text>
</comment>
<feature type="domain" description="Histone RNA hairpin-binding protein RNA-binding" evidence="8">
    <location>
        <begin position="218"/>
        <end position="281"/>
    </location>
</feature>
<evidence type="ECO:0000256" key="4">
    <source>
        <dbReference type="ARBA" id="ARBA00022679"/>
    </source>
</evidence>
<evidence type="ECO:0000256" key="7">
    <source>
        <dbReference type="SAM" id="MobiDB-lite"/>
    </source>
</evidence>
<dbReference type="Gene3D" id="1.10.8.1120">
    <property type="entry name" value="Histone RNA hairpin-binding protein RNA-binding domain"/>
    <property type="match status" value="1"/>
</dbReference>
<dbReference type="Pfam" id="PF15247">
    <property type="entry name" value="SLBP_RNA_bind"/>
    <property type="match status" value="1"/>
</dbReference>
<dbReference type="InterPro" id="IPR029344">
    <property type="entry name" value="SLBP_RNA_bind"/>
</dbReference>
<dbReference type="PANTHER" id="PTHR12684">
    <property type="entry name" value="PUTATIVE PHOSPHOTRANSFERASE"/>
    <property type="match status" value="1"/>
</dbReference>
<dbReference type="InterPro" id="IPR042080">
    <property type="entry name" value="RNA_2'-PTrans_N"/>
</dbReference>
<dbReference type="PANTHER" id="PTHR12684:SF2">
    <property type="entry name" value="TRNA 2'-PHOSPHOTRANSFERASE 1"/>
    <property type="match status" value="1"/>
</dbReference>
<dbReference type="Gene3D" id="3.20.170.30">
    <property type="match status" value="1"/>
</dbReference>
<organism evidence="9 11">
    <name type="scientific">Prorocentrum cordatum</name>
    <dbReference type="NCBI Taxonomy" id="2364126"/>
    <lineage>
        <taxon>Eukaryota</taxon>
        <taxon>Sar</taxon>
        <taxon>Alveolata</taxon>
        <taxon>Dinophyceae</taxon>
        <taxon>Prorocentrales</taxon>
        <taxon>Prorocentraceae</taxon>
        <taxon>Prorocentrum</taxon>
    </lineage>
</organism>
<evidence type="ECO:0000313" key="10">
    <source>
        <dbReference type="EMBL" id="CAK0866876.1"/>
    </source>
</evidence>
<dbReference type="InterPro" id="IPR042081">
    <property type="entry name" value="RNA_2'-PTrans_C"/>
</dbReference>
<keyword evidence="5" id="KW-0520">NAD</keyword>
<sequence>MAMTTPLTLVSAAVDELQELKKFIVYICRHGAADWGLQWDKDGWFDCNDILGLQPLRDRKWTDHDLQAAVQNDQKGRLQLEDLPSGASRVRAAQGHTLPVSDDSYEQVTSWDGDLIHGTFDNSWEAIAQHGLHPMGRNRVHMMPTLDGVRPDSTILIYIDTAKWFRAGRKFLKASNGVFLTRTPIEVEYFSCVWHVREKRGLLKDLSEIDKPHVMMWSRVRQVELGMRTVEYQSWLHAPKEIEEAHRGVVILPPGPNDRDLSKRQFLRDLSAWMRSLHRFKELLDAAMDDKDGAQVPLKKPKSSGDDSGSD</sequence>
<dbReference type="EMBL" id="CAUYUJ010016585">
    <property type="protein sequence ID" value="CAK0866876.1"/>
    <property type="molecule type" value="Genomic_DNA"/>
</dbReference>
<comment type="catalytic activity">
    <reaction evidence="6">
        <text>2'-phospho-[ligated tRNA] + NAD(+) = mature tRNA + ADP-alpha-D-ribose 1'',2''-cyclic phosphate + nicotinamide</text>
        <dbReference type="Rhea" id="RHEA:23324"/>
        <dbReference type="Rhea" id="RHEA-COMP:11106"/>
        <dbReference type="Rhea" id="RHEA-COMP:11107"/>
        <dbReference type="ChEBI" id="CHEBI:17154"/>
        <dbReference type="ChEBI" id="CHEBI:57540"/>
        <dbReference type="ChEBI" id="CHEBI:76596"/>
        <dbReference type="ChEBI" id="CHEBI:82883"/>
        <dbReference type="ChEBI" id="CHEBI:85027"/>
        <dbReference type="EC" id="2.7.1.160"/>
    </reaction>
</comment>
<evidence type="ECO:0000256" key="3">
    <source>
        <dbReference type="ARBA" id="ARBA00012007"/>
    </source>
</evidence>
<name>A0ABN9SY26_9DINO</name>
<dbReference type="InterPro" id="IPR002745">
    <property type="entry name" value="Ptrans_KptA/Tpt1"/>
</dbReference>
<comment type="function">
    <text evidence="1">Catalyzes the last step of tRNA splicing, the transfer of the splice junction 2'-phosphate from ligated tRNA to NAD to produce ADP-ribose 1''-2'' cyclic phosphate.</text>
</comment>
<evidence type="ECO:0000313" key="11">
    <source>
        <dbReference type="Proteomes" id="UP001189429"/>
    </source>
</evidence>
<dbReference type="SUPFAM" id="SSF56399">
    <property type="entry name" value="ADP-ribosylation"/>
    <property type="match status" value="1"/>
</dbReference>
<dbReference type="Proteomes" id="UP001189429">
    <property type="component" value="Unassembled WGS sequence"/>
</dbReference>
<evidence type="ECO:0000256" key="2">
    <source>
        <dbReference type="ARBA" id="ARBA00009836"/>
    </source>
</evidence>
<dbReference type="InterPro" id="IPR038294">
    <property type="entry name" value="SLBP_RNA_bind_sf"/>
</dbReference>
<dbReference type="Gene3D" id="1.10.10.970">
    <property type="entry name" value="RNA 2'-phosphotransferase, Tpt1/KptA family, N-terminal domain"/>
    <property type="match status" value="1"/>
</dbReference>